<evidence type="ECO:0000313" key="1">
    <source>
        <dbReference type="EMBL" id="TQM74369.1"/>
    </source>
</evidence>
<proteinExistence type="predicted"/>
<dbReference type="OrthoDB" id="3543178at2"/>
<evidence type="ECO:0000313" key="2">
    <source>
        <dbReference type="Proteomes" id="UP000319213"/>
    </source>
</evidence>
<name>A0A543IUX8_9ACTN</name>
<sequence>MTAPAVAAAPVDEFGTGLLRTTITTDGAGGFVWIRRPGPLAPAPFTPADPELAPRIAALRPAAGVRLVPGTARGEAREYRVAGAGSLAGHLLRDGVHPRLAPALRGLGAALAALHTLPPPASRPAVPSRGLARLDAWLRGRAPQAWAAQAAAVLRERLGPDRWAALCSWAARGVGDDDVVLAHGAPGLGSVVCAPGSGVTEILVGEDLCAAPRHTDLGWVIGELVELSWRLGGDARTWQGLTDALLEGYGRGPGVPWNHLAAVRIALHLHDFTAYVAWDPAECERYAHFLGYLIDL</sequence>
<gene>
    <name evidence="1" type="ORF">FHX40_1039</name>
</gene>
<keyword evidence="2" id="KW-1185">Reference proteome</keyword>
<dbReference type="GO" id="GO:0016740">
    <property type="term" value="F:transferase activity"/>
    <property type="evidence" value="ECO:0007669"/>
    <property type="project" value="UniProtKB-KW"/>
</dbReference>
<dbReference type="SUPFAM" id="SSF56112">
    <property type="entry name" value="Protein kinase-like (PK-like)"/>
    <property type="match status" value="1"/>
</dbReference>
<dbReference type="AlphaFoldDB" id="A0A543IUX8"/>
<dbReference type="Proteomes" id="UP000319213">
    <property type="component" value="Unassembled WGS sequence"/>
</dbReference>
<organism evidence="1 2">
    <name type="scientific">Thermopolyspora flexuosa</name>
    <dbReference type="NCBI Taxonomy" id="103836"/>
    <lineage>
        <taxon>Bacteria</taxon>
        <taxon>Bacillati</taxon>
        <taxon>Actinomycetota</taxon>
        <taxon>Actinomycetes</taxon>
        <taxon>Streptosporangiales</taxon>
        <taxon>Streptosporangiaceae</taxon>
        <taxon>Thermopolyspora</taxon>
    </lineage>
</organism>
<comment type="caution">
    <text evidence="1">The sequence shown here is derived from an EMBL/GenBank/DDBJ whole genome shotgun (WGS) entry which is preliminary data.</text>
</comment>
<reference evidence="1 2" key="1">
    <citation type="submission" date="2019-06" db="EMBL/GenBank/DDBJ databases">
        <title>Sequencing the genomes of 1000 actinobacteria strains.</title>
        <authorList>
            <person name="Klenk H.-P."/>
        </authorList>
    </citation>
    <scope>NUCLEOTIDE SEQUENCE [LARGE SCALE GENOMIC DNA]</scope>
    <source>
        <strain evidence="1 2">DSM 43186</strain>
    </source>
</reference>
<dbReference type="RefSeq" id="WP_142258551.1">
    <property type="nucleotide sequence ID" value="NZ_BMPV01000006.1"/>
</dbReference>
<protein>
    <submittedName>
        <fullName evidence="1">Phosphotransferase family enzyme</fullName>
    </submittedName>
</protein>
<keyword evidence="1" id="KW-0808">Transferase</keyword>
<accession>A0A543IUX8</accession>
<dbReference type="EMBL" id="VFPQ01000001">
    <property type="protein sequence ID" value="TQM74369.1"/>
    <property type="molecule type" value="Genomic_DNA"/>
</dbReference>
<dbReference type="InterPro" id="IPR011009">
    <property type="entry name" value="Kinase-like_dom_sf"/>
</dbReference>